<dbReference type="Proteomes" id="UP001164390">
    <property type="component" value="Chromosome"/>
</dbReference>
<evidence type="ECO:0000313" key="3">
    <source>
        <dbReference type="Proteomes" id="UP001164390"/>
    </source>
</evidence>
<dbReference type="AlphaFoldDB" id="A0AA46TL69"/>
<accession>A0AA46TL69</accession>
<sequence>MTLQDSVDAWHDCATRVVALLRTLPADAWDEPTDCPRWTVHDVAAHLASIETEIASGVGTEPDKAISDVTDEYTQEGVDARSGVPHAEVVDELERAVEARRAQLDELDVDPDATPERTPGGIGWSWKRLLSNRVVDLWVHEQDIREAVDAPGGTDSAAAAHTVRVFGTALPYVLGKRVAPPPGTSVRWVVSGEVGFDVTIRIGEDGRAHPADDVADPTTRLDLDERAFTRLAAGRRSAADLAIGVGGDAALARRVLDAMSVIG</sequence>
<gene>
    <name evidence="2" type="ORF">L0C25_08575</name>
</gene>
<dbReference type="Gene3D" id="1.20.120.450">
    <property type="entry name" value="dinb family like domain"/>
    <property type="match status" value="1"/>
</dbReference>
<dbReference type="NCBIfam" id="TIGR03083">
    <property type="entry name" value="maleylpyruvate isomerase family mycothiol-dependent enzyme"/>
    <property type="match status" value="1"/>
</dbReference>
<keyword evidence="2" id="KW-0413">Isomerase</keyword>
<feature type="domain" description="Mycothiol-dependent maleylpyruvate isomerase metal-binding" evidence="1">
    <location>
        <begin position="11"/>
        <end position="145"/>
    </location>
</feature>
<dbReference type="KEGG" id="sgrg:L0C25_08575"/>
<dbReference type="InterPro" id="IPR034660">
    <property type="entry name" value="DinB/YfiT-like"/>
</dbReference>
<dbReference type="GO" id="GO:0016853">
    <property type="term" value="F:isomerase activity"/>
    <property type="evidence" value="ECO:0007669"/>
    <property type="project" value="UniProtKB-KW"/>
</dbReference>
<keyword evidence="3" id="KW-1185">Reference proteome</keyword>
<protein>
    <submittedName>
        <fullName evidence="2">Maleylpyruvate isomerase family mycothiol-dependent enzyme</fullName>
    </submittedName>
</protein>
<dbReference type="InterPro" id="IPR024344">
    <property type="entry name" value="MDMPI_metal-binding"/>
</dbReference>
<dbReference type="EMBL" id="CP094970">
    <property type="protein sequence ID" value="UYM07115.1"/>
    <property type="molecule type" value="Genomic_DNA"/>
</dbReference>
<organism evidence="2 3">
    <name type="scientific">Solicola gregarius</name>
    <dbReference type="NCBI Taxonomy" id="2908642"/>
    <lineage>
        <taxon>Bacteria</taxon>
        <taxon>Bacillati</taxon>
        <taxon>Actinomycetota</taxon>
        <taxon>Actinomycetes</taxon>
        <taxon>Propionibacteriales</taxon>
        <taxon>Nocardioidaceae</taxon>
        <taxon>Solicola</taxon>
    </lineage>
</organism>
<proteinExistence type="predicted"/>
<dbReference type="InterPro" id="IPR017517">
    <property type="entry name" value="Maleyloyr_isom"/>
</dbReference>
<name>A0AA46TL69_9ACTN</name>
<dbReference type="SUPFAM" id="SSF109854">
    <property type="entry name" value="DinB/YfiT-like putative metalloenzymes"/>
    <property type="match status" value="1"/>
</dbReference>
<dbReference type="GO" id="GO:0046872">
    <property type="term" value="F:metal ion binding"/>
    <property type="evidence" value="ECO:0007669"/>
    <property type="project" value="InterPro"/>
</dbReference>
<evidence type="ECO:0000313" key="2">
    <source>
        <dbReference type="EMBL" id="UYM07115.1"/>
    </source>
</evidence>
<evidence type="ECO:0000259" key="1">
    <source>
        <dbReference type="Pfam" id="PF11716"/>
    </source>
</evidence>
<dbReference type="Pfam" id="PF11716">
    <property type="entry name" value="MDMPI_N"/>
    <property type="match status" value="1"/>
</dbReference>
<reference evidence="2" key="1">
    <citation type="submission" date="2022-01" db="EMBL/GenBank/DDBJ databases">
        <title>Nocardioidaceae gen. sp. A5X3R13.</title>
        <authorList>
            <person name="Lopez Marin M.A."/>
            <person name="Uhlik O."/>
        </authorList>
    </citation>
    <scope>NUCLEOTIDE SEQUENCE</scope>
    <source>
        <strain evidence="2">A5X3R13</strain>
    </source>
</reference>
<dbReference type="RefSeq" id="WP_271636059.1">
    <property type="nucleotide sequence ID" value="NZ_CP094970.1"/>
</dbReference>